<dbReference type="Proteomes" id="UP000005697">
    <property type="component" value="Unassembled WGS sequence"/>
</dbReference>
<dbReference type="AlphaFoldDB" id="F0F4X2"/>
<sequence>MEDREEKEKQLSFCINSLPCLFIETITGNKAVDKIESGK</sequence>
<evidence type="ECO:0000313" key="2">
    <source>
        <dbReference type="Proteomes" id="UP000005697"/>
    </source>
</evidence>
<comment type="caution">
    <text evidence="1">The sequence shown here is derived from an EMBL/GenBank/DDBJ whole genome shotgun (WGS) entry which is preliminary data.</text>
</comment>
<reference evidence="1 2" key="1">
    <citation type="submission" date="2011-01" db="EMBL/GenBank/DDBJ databases">
        <authorList>
            <person name="Muzny D."/>
            <person name="Qin X."/>
            <person name="Deng J."/>
            <person name="Jiang H."/>
            <person name="Liu Y."/>
            <person name="Qu J."/>
            <person name="Song X.-Z."/>
            <person name="Zhang L."/>
            <person name="Thornton R."/>
            <person name="Coyle M."/>
            <person name="Francisco L."/>
            <person name="Jackson L."/>
            <person name="Javaid M."/>
            <person name="Korchina V."/>
            <person name="Kovar C."/>
            <person name="Mata R."/>
            <person name="Mathew T."/>
            <person name="Ngo R."/>
            <person name="Nguyen L."/>
            <person name="Nguyen N."/>
            <person name="Okwuonu G."/>
            <person name="Ongeri F."/>
            <person name="Pham C."/>
            <person name="Simmons D."/>
            <person name="Wilczek-Boney K."/>
            <person name="Hale W."/>
            <person name="Jakkamsetti A."/>
            <person name="Pham P."/>
            <person name="Ruth R."/>
            <person name="San Lucas F."/>
            <person name="Warren J."/>
            <person name="Zhang J."/>
            <person name="Zhao Z."/>
            <person name="Zhou C."/>
            <person name="Zhu D."/>
            <person name="Lee S."/>
            <person name="Bess C."/>
            <person name="Blankenburg K."/>
            <person name="Forbes L."/>
            <person name="Fu Q."/>
            <person name="Gubbala S."/>
            <person name="Hirani K."/>
            <person name="Jayaseelan J.C."/>
            <person name="Lara F."/>
            <person name="Munidasa M."/>
            <person name="Palculict T."/>
            <person name="Patil S."/>
            <person name="Pu L.-L."/>
            <person name="Saada N."/>
            <person name="Tang L."/>
            <person name="Weissenberger G."/>
            <person name="Zhu Y."/>
            <person name="Hemphill L."/>
            <person name="Shang Y."/>
            <person name="Youmans B."/>
            <person name="Ayvaz T."/>
            <person name="Ross M."/>
            <person name="Santibanez J."/>
            <person name="Aqrawi P."/>
            <person name="Gross S."/>
            <person name="Joshi V."/>
            <person name="Fowler G."/>
            <person name="Nazareth L."/>
            <person name="Reid J."/>
            <person name="Worley K."/>
            <person name="Petrosino J."/>
            <person name="Highlander S."/>
            <person name="Gibbs R."/>
        </authorList>
    </citation>
    <scope>NUCLEOTIDE SEQUENCE [LARGE SCALE GENOMIC DNA]</scope>
    <source>
        <strain evidence="1 2">DSM 16608</strain>
    </source>
</reference>
<evidence type="ECO:0000313" key="1">
    <source>
        <dbReference type="EMBL" id="EGC20734.1"/>
    </source>
</evidence>
<keyword evidence="2" id="KW-1185">Reference proteome</keyword>
<dbReference type="EMBL" id="AEWX01000009">
    <property type="protein sequence ID" value="EGC20734.1"/>
    <property type="molecule type" value="Genomic_DNA"/>
</dbReference>
<name>F0F4X2_9BACT</name>
<proteinExistence type="predicted"/>
<dbReference type="HOGENOM" id="CLU_3314707_0_0_10"/>
<organism evidence="1 2">
    <name type="scientific">Prevotella multiformis DSM 16608</name>
    <dbReference type="NCBI Taxonomy" id="888743"/>
    <lineage>
        <taxon>Bacteria</taxon>
        <taxon>Pseudomonadati</taxon>
        <taxon>Bacteroidota</taxon>
        <taxon>Bacteroidia</taxon>
        <taxon>Bacteroidales</taxon>
        <taxon>Prevotellaceae</taxon>
        <taxon>Prevotella</taxon>
    </lineage>
</organism>
<accession>F0F4X2</accession>
<gene>
    <name evidence="1" type="ORF">HMPREF9141_0638</name>
</gene>
<protein>
    <submittedName>
        <fullName evidence="1">Uncharacterized protein</fullName>
    </submittedName>
</protein>